<dbReference type="Proteomes" id="UP000660047">
    <property type="component" value="Unassembled WGS sequence"/>
</dbReference>
<evidence type="ECO:0000313" key="4">
    <source>
        <dbReference type="Proteomes" id="UP000660047"/>
    </source>
</evidence>
<name>A0AAI9NXY5_9FIRM</name>
<evidence type="ECO:0008006" key="5">
    <source>
        <dbReference type="Google" id="ProtNLM"/>
    </source>
</evidence>
<evidence type="ECO:0000256" key="2">
    <source>
        <dbReference type="SAM" id="SignalP"/>
    </source>
</evidence>
<keyword evidence="1" id="KW-0472">Membrane</keyword>
<feature type="transmembrane region" description="Helical" evidence="1">
    <location>
        <begin position="1918"/>
        <end position="1939"/>
    </location>
</feature>
<keyword evidence="2" id="KW-0732">Signal</keyword>
<reference evidence="3" key="1">
    <citation type="submission" date="2020-06" db="EMBL/GenBank/DDBJ databases">
        <title>Characterization of fructooligosaccharide metabolism and fructooligosaccharide-degrading enzymes in human commensal butyrate producers.</title>
        <authorList>
            <person name="Tanno H."/>
            <person name="Fujii T."/>
            <person name="Hirano K."/>
            <person name="Maeno S."/>
            <person name="Tonozuka T."/>
            <person name="Sakamoto M."/>
            <person name="Ohkuma M."/>
            <person name="Tochio T."/>
            <person name="Endo A."/>
        </authorList>
    </citation>
    <scope>NUCLEOTIDE SEQUENCE</scope>
    <source>
        <strain evidence="3">JCM 31265</strain>
    </source>
</reference>
<keyword evidence="1" id="KW-1133">Transmembrane helix</keyword>
<feature type="signal peptide" evidence="2">
    <location>
        <begin position="1"/>
        <end position="30"/>
    </location>
</feature>
<dbReference type="RefSeq" id="WP_055223354.1">
    <property type="nucleotide sequence ID" value="NZ_BLYL01000003.1"/>
</dbReference>
<feature type="chain" id="PRO_5042599841" description="Ig-like domain-containing protein" evidence="2">
    <location>
        <begin position="31"/>
        <end position="1947"/>
    </location>
</feature>
<gene>
    <name evidence="3" type="ORF">COEU31_07370</name>
</gene>
<comment type="caution">
    <text evidence="3">The sequence shown here is derived from an EMBL/GenBank/DDBJ whole genome shotgun (WGS) entry which is preliminary data.</text>
</comment>
<dbReference type="EMBL" id="BLYL01000003">
    <property type="protein sequence ID" value="GFO93691.1"/>
    <property type="molecule type" value="Genomic_DNA"/>
</dbReference>
<accession>A0AAI9NXY5</accession>
<dbReference type="Gene3D" id="2.60.40.10">
    <property type="entry name" value="Immunoglobulins"/>
    <property type="match status" value="1"/>
</dbReference>
<evidence type="ECO:0000256" key="1">
    <source>
        <dbReference type="SAM" id="Phobius"/>
    </source>
</evidence>
<dbReference type="InterPro" id="IPR013783">
    <property type="entry name" value="Ig-like_fold"/>
</dbReference>
<protein>
    <recommendedName>
        <fullName evidence="5">Ig-like domain-containing protein</fullName>
    </recommendedName>
</protein>
<organism evidence="3 4">
    <name type="scientific">Coprococcus eutactus</name>
    <dbReference type="NCBI Taxonomy" id="33043"/>
    <lineage>
        <taxon>Bacteria</taxon>
        <taxon>Bacillati</taxon>
        <taxon>Bacillota</taxon>
        <taxon>Clostridia</taxon>
        <taxon>Lachnospirales</taxon>
        <taxon>Lachnospiraceae</taxon>
        <taxon>Coprococcus</taxon>
    </lineage>
</organism>
<proteinExistence type="predicted"/>
<keyword evidence="1" id="KW-0812">Transmembrane</keyword>
<sequence length="1947" mass="214575">MRKSKRMIALVLVLVMVLSSITFSSGSSQAEGDSNSGNKIVLNFPESEKNNVDLSNYELLVKNKSDGKDVSDVTSYATATDAEGNKIVITDRKLTNGTTYVAEVTSSNWTGYKYKAEFKYDGKDQNVTLDKYLTMVTIKLDQEYNDIKVSGLSGSDKVSIGTDKVNDNGNEKTISIITVENAAGIKGNSEVAKITATKAVDGVKLACEGSISLGSSEIGNIVLNLTQYIVRTEGVKIPTVLYKKSTEIDDSYYVRLADNTVLDKNISYNIKLVGDNNMVIDSTTGITNISKSMSGKKQVIKGDIDAGESEIVNISASQRAVDARDIASVDFNKLDTVVPEIPFNVTYTVTMKDQLPSDNLLDENGKLVGQVSVTTNNENVTVTRNDNTFTVDGSNISFTDKNTIRLNVMCTFSDTDREKHDFKMATTPTVVVSDVVYGKNGDFYLSADKVESSGTNKYYYRDDKNKATIKFNTKSYTHYRFKTAPSETGSMYGDFKKITESVGEVNADTYTFQMKNDNKGSEKFGVSSAVTLLRDNTAPEISIDANSIKNTYKNEKGIYVVNNYSEIEVIASDPSDEKTNASGIAKIVYSDNELTSDEARADEAPVLGNDKNIVKLLKKSGEYTIYLYAVDNVGNVSKKLEVVMFMDESSPKISSDQISEKAVTDFDAGTYDEVVDGNNTIVKTVYYKKDTKIEIIASDDNISEFTVNVNDEKRNTESGSKYSFNATAETGKVSEYTIVAKASDGVNPITVEYYKVVIDKEMPSVESVDVEPVKVEDKDNIFPNYGETYTALNSESEVSWEYTDSNKSTVKLKINDETQKNEFVINNNGSMDGKYVFEKNINEFYALDKNNISVIFTDKAGNSVTKTISRKDGEKISEANNICYVKNNKFSFGNFDMTDTGVNSTSGHKTLEVDNKKFTGTIYFKKEGEVYSDFLKVYAVKDANDTEKTDITKYATISGNDDENDKKISISVPTGELSGDGDYKFVAYYYDIADGQVDKVESDVYTLDSTAPTILGKQEIKKIGEKYALVYTYTLTEKNPNFGKFTCSVKNNTELTPMSSGKNNTTKKLQPKMQIIVRNKSTEVENGFESLQSALADSKNWVKDGTSDQYTATVKIMTEGIYNMYLQVEDTAGNKANVKENGIIFDKTAPEVTVDVDTKNNPKITVTEEKPIYTDYNVFNNSSVILNLTMLEDVGTISKISWKTDNDGDSKDSKNVHWVNKNKKVTQDKNEFTTQVAISANFKGKITFTVTDSNNNSSTFTYENGIVVEDKNKHNSHVSISKAKELNTKLKDSEYGIYRGDVELELSASDTYSGIKNVTYTVKPDKARGYNVEDGGNNFTSDKKGGIRTSWKNSKVVIGDQSNKVEVWVAVTDNAGNTTLPEKVGTYAIDKTLPVIDSVKYTGIAHNNKYYTSRTATITIDELNFAQERTHVTIQKGNETLDITKNFRNIQGNKWVMSCEFGGNSEYGDGDYSNLTVTTMDQAGNVAKTVVSNDSFTIDNQKPTMTITYDNNNAKSGTYYGEARTATITVNEHNFAPEDITVDARKDGTPISISGWSGSGDTHVATVSFNADGNYTISASCKDRANNQGNSIETQSFTVDLTKPEIAIEGVTNGTSYTGSVLPVVRVTDTNYDEGGVIVTLTGGKNGVRESGYSKSSIANGQAFSFYDLEHAQKMDDCYTLTVKAVDKAGHETTQTISYRVNRFGSIYSLSKALESAVDSYYAAASDKFAIYEQNVDEVKTSTVSYTIDNEIVNLEEGKDYTVKHSEDRTGWNQYEYVLSKDSFAKEGVYTVSVSSEDTVGNISDNKSKGVNMEFCIDNTAPVCIISGVEEGQKIERDASANIGIEAYDNIMFATMKVELNGEQIKSEADLQDGKLSFTVSPTSGEQTLKVTCYDAAGNEKIEEVHFTFDVSILNSHLWIVLVIIAICIVLLGMVIIIVNKRRRANQ</sequence>
<evidence type="ECO:0000313" key="3">
    <source>
        <dbReference type="EMBL" id="GFO93691.1"/>
    </source>
</evidence>